<evidence type="ECO:0000259" key="1">
    <source>
        <dbReference type="Pfam" id="PF01764"/>
    </source>
</evidence>
<dbReference type="Proteomes" id="UP001262410">
    <property type="component" value="Unassembled WGS sequence"/>
</dbReference>
<evidence type="ECO:0000313" key="2">
    <source>
        <dbReference type="EMBL" id="MDR6290303.1"/>
    </source>
</evidence>
<dbReference type="Pfam" id="PF01764">
    <property type="entry name" value="Lipase_3"/>
    <property type="match status" value="1"/>
</dbReference>
<comment type="caution">
    <text evidence="2">The sequence shown here is derived from an EMBL/GenBank/DDBJ whole genome shotgun (WGS) entry which is preliminary data.</text>
</comment>
<dbReference type="Gene3D" id="3.40.50.1820">
    <property type="entry name" value="alpha/beta hydrolase"/>
    <property type="match status" value="1"/>
</dbReference>
<keyword evidence="3" id="KW-1185">Reference proteome</keyword>
<organism evidence="2 3">
    <name type="scientific">Inquilinus ginsengisoli</name>
    <dbReference type="NCBI Taxonomy" id="363840"/>
    <lineage>
        <taxon>Bacteria</taxon>
        <taxon>Pseudomonadati</taxon>
        <taxon>Pseudomonadota</taxon>
        <taxon>Alphaproteobacteria</taxon>
        <taxon>Rhodospirillales</taxon>
        <taxon>Rhodospirillaceae</taxon>
        <taxon>Inquilinus</taxon>
    </lineage>
</organism>
<reference evidence="2 3" key="1">
    <citation type="submission" date="2023-07" db="EMBL/GenBank/DDBJ databases">
        <title>Sorghum-associated microbial communities from plants grown in Nebraska, USA.</title>
        <authorList>
            <person name="Schachtman D."/>
        </authorList>
    </citation>
    <scope>NUCLEOTIDE SEQUENCE [LARGE SCALE GENOMIC DNA]</scope>
    <source>
        <strain evidence="2 3">584</strain>
    </source>
</reference>
<dbReference type="InterPro" id="IPR029058">
    <property type="entry name" value="AB_hydrolase_fold"/>
</dbReference>
<dbReference type="SUPFAM" id="SSF53474">
    <property type="entry name" value="alpha/beta-Hydrolases"/>
    <property type="match status" value="1"/>
</dbReference>
<name>A0ABU1JPQ0_9PROT</name>
<accession>A0ABU1JPQ0</accession>
<protein>
    <recommendedName>
        <fullName evidence="1">Fungal lipase-type domain-containing protein</fullName>
    </recommendedName>
</protein>
<proteinExistence type="predicted"/>
<dbReference type="InterPro" id="IPR002921">
    <property type="entry name" value="Fungal_lipase-type"/>
</dbReference>
<sequence length="373" mass="38898">MTDLLTPKATTSATADAASISLLQLCQISYLAPSSIPGAFPLAWPLLGGGDWSLAWGPAQDPAEANLVYVATRNAPGPNGLTCLSLAVVVRGTDVNVSLQGLWDQIVEDLGADSQQAPPWTAPSDVLISSGTAAALTQIGGMSSGGQSLVDFLAGFYDTAANKQVPMQVTGHSLGGCVTTVVAPWLQAMLGQQGLSPTIVPYTYAGPTAGNQAFADAFHSAYPTARCYQNTLDVVPMAMARLAEIPGIYEDVGPGLLAPVSFAAAIFGYAWWLIDCGVSYADIPDSIQLPGTWLAPDGNDWLGPWADEAMQQHHTQTYMALLGGTSVTAVVAEQLPQATLGRRPRVNRTVASDPRYDARLGAAAAKLRRATAA</sequence>
<evidence type="ECO:0000313" key="3">
    <source>
        <dbReference type="Proteomes" id="UP001262410"/>
    </source>
</evidence>
<feature type="domain" description="Fungal lipase-type" evidence="1">
    <location>
        <begin position="119"/>
        <end position="240"/>
    </location>
</feature>
<gene>
    <name evidence="2" type="ORF">E9232_002824</name>
</gene>
<dbReference type="RefSeq" id="WP_309794773.1">
    <property type="nucleotide sequence ID" value="NZ_JAVDPW010000004.1"/>
</dbReference>
<dbReference type="EMBL" id="JAVDPW010000004">
    <property type="protein sequence ID" value="MDR6290303.1"/>
    <property type="molecule type" value="Genomic_DNA"/>
</dbReference>